<dbReference type="Proteomes" id="UP000199134">
    <property type="component" value="Unassembled WGS sequence"/>
</dbReference>
<keyword evidence="1" id="KW-0812">Transmembrane</keyword>
<dbReference type="AlphaFoldDB" id="A0A1H0F9L8"/>
<evidence type="ECO:0000313" key="4">
    <source>
        <dbReference type="Proteomes" id="UP000198779"/>
    </source>
</evidence>
<protein>
    <submittedName>
        <fullName evidence="3">Uncharacterized protein</fullName>
    </submittedName>
</protein>
<keyword evidence="4" id="KW-1185">Reference proteome</keyword>
<dbReference type="EMBL" id="FNIW01000005">
    <property type="protein sequence ID" value="SDN91358.1"/>
    <property type="molecule type" value="Genomic_DNA"/>
</dbReference>
<accession>A0A1H0F9L8</accession>
<accession>A0A1G7SDG8</accession>
<evidence type="ECO:0000313" key="3">
    <source>
        <dbReference type="EMBL" id="SDN91358.1"/>
    </source>
</evidence>
<dbReference type="RefSeq" id="WP_091813917.1">
    <property type="nucleotide sequence ID" value="NZ_CP091791.1"/>
</dbReference>
<dbReference type="Proteomes" id="UP000198779">
    <property type="component" value="Unassembled WGS sequence"/>
</dbReference>
<organism evidence="3 5">
    <name type="scientific">Prevotella communis</name>
    <dbReference type="NCBI Taxonomy" id="2913614"/>
    <lineage>
        <taxon>Bacteria</taxon>
        <taxon>Pseudomonadati</taxon>
        <taxon>Bacteroidota</taxon>
        <taxon>Bacteroidia</taxon>
        <taxon>Bacteroidales</taxon>
        <taxon>Prevotellaceae</taxon>
        <taxon>Prevotella</taxon>
    </lineage>
</organism>
<reference evidence="2 5" key="2">
    <citation type="submission" date="2016-10" db="EMBL/GenBank/DDBJ databases">
        <authorList>
            <person name="de Groot N.N."/>
        </authorList>
    </citation>
    <scope>NUCLEOTIDE SEQUENCE [LARGE SCALE GENOMIC DNA]</scope>
    <source>
        <strain evidence="5">BP1-145</strain>
        <strain evidence="2">BP1-148</strain>
    </source>
</reference>
<dbReference type="EMBL" id="FNCQ01000001">
    <property type="protein sequence ID" value="SDG20250.1"/>
    <property type="molecule type" value="Genomic_DNA"/>
</dbReference>
<gene>
    <name evidence="3" type="ORF">SAMN04487900_10559</name>
    <name evidence="2" type="ORF">SAMN04487901_101255</name>
</gene>
<dbReference type="STRING" id="645274.SAMN04487901_101255"/>
<proteinExistence type="predicted"/>
<keyword evidence="1" id="KW-1133">Transmembrane helix</keyword>
<reference evidence="3 4" key="1">
    <citation type="submission" date="2016-10" db="EMBL/GenBank/DDBJ databases">
        <authorList>
            <person name="Varghese N."/>
            <person name="Submissions S."/>
        </authorList>
    </citation>
    <scope>NUCLEOTIDE SEQUENCE</scope>
    <source>
        <strain evidence="3">BP1-145</strain>
        <strain evidence="4">BP1-148</strain>
    </source>
</reference>
<evidence type="ECO:0000313" key="5">
    <source>
        <dbReference type="Proteomes" id="UP000199134"/>
    </source>
</evidence>
<feature type="transmembrane region" description="Helical" evidence="1">
    <location>
        <begin position="39"/>
        <end position="60"/>
    </location>
</feature>
<evidence type="ECO:0000256" key="1">
    <source>
        <dbReference type="SAM" id="Phobius"/>
    </source>
</evidence>
<sequence length="282" mass="33640">MKIKKYIPTRRIGNVFNQLVFPFCIAIYTLIPFYTEVGIAYYGFLVFVYSVFMYCLIMSFTPMGWIRRRNNWLTNDPNNPIKKEKIEKYRILWFKDVKNGVACYYYPSDKKFVLSHIMFLNPARYEKEYGERKYQAQVRTDRISIPHYTAISDCDNCFSFNVGVIIDKQSATKANICKIRDEIMELAKDDYDQHIFVRFSFDEDTLYMEIHQLEHIKSVLVNKDNEKEYYIPEEYEKNNITISDRFYNILNTISIENYLGSLMPKDIISEEEFKKVYGLGIV</sequence>
<name>A0A1H0F9L8_9BACT</name>
<feature type="transmembrane region" description="Helical" evidence="1">
    <location>
        <begin position="12"/>
        <end position="33"/>
    </location>
</feature>
<keyword evidence="1" id="KW-0472">Membrane</keyword>
<evidence type="ECO:0000313" key="2">
    <source>
        <dbReference type="EMBL" id="SDG20250.1"/>
    </source>
</evidence>